<name>Q98RY6_GUITH</name>
<gene>
    <name evidence="2" type="primary">orf519</name>
</gene>
<dbReference type="Proteomes" id="UP000242167">
    <property type="component" value="Nucleomorph 1"/>
</dbReference>
<evidence type="ECO:0000313" key="3">
    <source>
        <dbReference type="Proteomes" id="UP000242167"/>
    </source>
</evidence>
<dbReference type="GeneID" id="857302"/>
<keyword evidence="1" id="KW-1133">Transmembrane helix</keyword>
<organism evidence="2 3">
    <name type="scientific">Guillardia theta</name>
    <name type="common">Cryptophyte</name>
    <name type="synonym">Cryptomonas phi</name>
    <dbReference type="NCBI Taxonomy" id="55529"/>
    <lineage>
        <taxon>Eukaryota</taxon>
        <taxon>Cryptophyceae</taxon>
        <taxon>Pyrenomonadales</taxon>
        <taxon>Geminigeraceae</taxon>
        <taxon>Guillardia</taxon>
    </lineage>
</organism>
<evidence type="ECO:0000256" key="1">
    <source>
        <dbReference type="SAM" id="Phobius"/>
    </source>
</evidence>
<keyword evidence="1" id="KW-0472">Membrane</keyword>
<keyword evidence="2" id="KW-0542">Nucleomorph</keyword>
<dbReference type="AlphaFoldDB" id="Q98RY6"/>
<protein>
    <submittedName>
        <fullName evidence="2">Uncharacterized protein</fullName>
    </submittedName>
</protein>
<keyword evidence="1" id="KW-0812">Transmembrane</keyword>
<dbReference type="EMBL" id="AF165818">
    <property type="protein sequence ID" value="AAK39814.1"/>
    <property type="molecule type" value="Genomic_DNA"/>
</dbReference>
<proteinExistence type="predicted"/>
<accession>Q98RY6</accession>
<feature type="transmembrane region" description="Helical" evidence="1">
    <location>
        <begin position="263"/>
        <end position="282"/>
    </location>
</feature>
<geneLocation type="nucleomorph" evidence="2"/>
<feature type="transmembrane region" description="Helical" evidence="1">
    <location>
        <begin position="173"/>
        <end position="191"/>
    </location>
</feature>
<evidence type="ECO:0000313" key="2">
    <source>
        <dbReference type="EMBL" id="AAK39814.1"/>
    </source>
</evidence>
<sequence length="519" mass="63502">MVNQINSVYNLIRLHNLKHFYRIFGNLSCIPNFKLLILRLQIILNLKHKKKYCFEEIFQGKKKKLVFKQINNIYISDFKCMNFRKYFFLFINSNRNLNIIFALNYLHLVFTYNLDNDTILKLVENANDLKSKIEKFFFFHNKFKADAALFLYNFALIVKNSENRLIFLLKKPFLFFFCNLGIHLIFKFYTIQSLKKSNRLFSLCNLLFYPLKYPFLKSLKIFKKEKIYQKNMQNFNFLFNFKKSISLRFSDKKFDYLLKSKKIILNNILYYNDILILKFHFLKNKIDFFKNETKFYLNIKKFFNPIILIIFSKYFYTIFIIQMKKKYKKNLIYPFFLNSKAKILQFSNIQILHYTLLLKSYNILTQKRIFSIPTNLHQKENNFFFNNFFKNQLFKFKKPYLYFNVLIFSSFEFFKKNDIRLFLKFIDKIFKISKFLKIINDKDIFLGNKTNYKTNDKTTKFKNHFDNISLINQQAVYFSIKYKFSNFTNNRINRCSNIKKRFQNIKHSWELSNICTIQI</sequence>
<feature type="transmembrane region" description="Helical" evidence="1">
    <location>
        <begin position="302"/>
        <end position="321"/>
    </location>
</feature>
<dbReference type="PIR" id="C90085">
    <property type="entry name" value="C90085"/>
</dbReference>
<dbReference type="RefSeq" id="XP_001713519.1">
    <property type="nucleotide sequence ID" value="XM_001713467.1"/>
</dbReference>
<reference evidence="2 3" key="1">
    <citation type="journal article" date="2001" name="Nature">
        <title>The highly reduced genome of an enslaved algal nucleus.</title>
        <authorList>
            <person name="Douglas S."/>
            <person name="Zauner S."/>
            <person name="Fraunholz M."/>
            <person name="Beaton M."/>
            <person name="Penny S."/>
            <person name="Deng L."/>
            <person name="Wu X."/>
            <person name="Reith M."/>
            <person name="Cavalier-Smith T."/>
            <person name="Maier U."/>
        </authorList>
    </citation>
    <scope>NUCLEOTIDE SEQUENCE [LARGE SCALE GENOMIC DNA]</scope>
</reference>